<gene>
    <name evidence="5" type="ORF">AARE701A_LOCUS5417</name>
</gene>
<dbReference type="InterPro" id="IPR011990">
    <property type="entry name" value="TPR-like_helical_dom_sf"/>
</dbReference>
<evidence type="ECO:0000256" key="2">
    <source>
        <dbReference type="PROSITE-ProRule" id="PRU00175"/>
    </source>
</evidence>
<feature type="domain" description="RING-type" evidence="4">
    <location>
        <begin position="626"/>
        <end position="668"/>
    </location>
</feature>
<evidence type="ECO:0000313" key="5">
    <source>
        <dbReference type="EMBL" id="CAE5964109.1"/>
    </source>
</evidence>
<dbReference type="InterPro" id="IPR046848">
    <property type="entry name" value="E_motif"/>
</dbReference>
<name>A0A8S1ZPX6_ARAAE</name>
<dbReference type="AlphaFoldDB" id="A0A8S1ZPX6"/>
<dbReference type="SMART" id="SM00184">
    <property type="entry name" value="RING"/>
    <property type="match status" value="1"/>
</dbReference>
<evidence type="ECO:0000313" key="6">
    <source>
        <dbReference type="Proteomes" id="UP000682877"/>
    </source>
</evidence>
<dbReference type="GO" id="GO:0003729">
    <property type="term" value="F:mRNA binding"/>
    <property type="evidence" value="ECO:0007669"/>
    <property type="project" value="UniProtKB-ARBA"/>
</dbReference>
<dbReference type="Pfam" id="PF13639">
    <property type="entry name" value="zf-RING_2"/>
    <property type="match status" value="1"/>
</dbReference>
<sequence length="673" mass="75828">MRFILRHLNSLGVINKFDSFLLHYHTNSLKSNHTLKHYLESGKPIKALLNFRHRFRESPSFIDSFSVLFAIKASSAQKASSFDGRQIHALVRKLGFNTVIQIQTSLVGFYSSAGDLDDARQVFDETPEKQNIVLWTAMISAYSENENSVEAIELFNRMEAEKIELDEVIVTVALSACADLGAVQMGERIYLRSIKRKRRLAMDVTLRNSLLNMYVKSGEIEKARKLFDEIMRKDVTTYTSMIFGYALNGQAQESLELFKKMKTIDDQRQDIVITPNDVTFIGVLMACSHSGLVEEGKRHFKSMIVDYNLKPRDAHFGCMVDLFCRSGHLKDAHEFINQMPVQPNAVIWRTLLGACSLHGNVDLGEEVQKRIFELDRDHIGDYIALSNIYASKGMWDEKSKMRDRVRKRRVPGKSWIELGSIITEFVSGHDDNDEQLMMGEISEFFIFFFSMDAILSPAVEAERTADSTIDTVYRLIAGAFSGALTGIFAMAGAFTGAVTGAVAGRAAQYGVLRGAALGAVAGAILSVEVLEASRAYWYLELSGSRGPSSMADFVEQLFRGRLVDEQLMSTMINSHHWQLRISDVSYEERDDVYGELEARGLSGDSLRKLPCFIMSSEMVKRQVTHCTICLQDIKTGEITRSLPRCDHTFHLVCVDKWLIRHGSCPICRQAVKD</sequence>
<evidence type="ECO:0000256" key="3">
    <source>
        <dbReference type="PROSITE-ProRule" id="PRU00708"/>
    </source>
</evidence>
<dbReference type="FunFam" id="1.25.40.10:FF:000073">
    <property type="entry name" value="Pentatricopeptide repeat-containing protein chloroplastic"/>
    <property type="match status" value="1"/>
</dbReference>
<dbReference type="GO" id="GO:0005737">
    <property type="term" value="C:cytoplasm"/>
    <property type="evidence" value="ECO:0007669"/>
    <property type="project" value="UniProtKB-ARBA"/>
</dbReference>
<dbReference type="Gene3D" id="1.25.40.10">
    <property type="entry name" value="Tetratricopeptide repeat domain"/>
    <property type="match status" value="3"/>
</dbReference>
<dbReference type="PROSITE" id="PS50089">
    <property type="entry name" value="ZF_RING_2"/>
    <property type="match status" value="1"/>
</dbReference>
<dbReference type="EMBL" id="LR999452">
    <property type="protein sequence ID" value="CAE5964109.1"/>
    <property type="molecule type" value="Genomic_DNA"/>
</dbReference>
<dbReference type="NCBIfam" id="TIGR00756">
    <property type="entry name" value="PPR"/>
    <property type="match status" value="3"/>
</dbReference>
<dbReference type="PANTHER" id="PTHR47926:SF347">
    <property type="entry name" value="PENTATRICOPEPTIDE REPEAT-CONTAINING PROTEIN"/>
    <property type="match status" value="1"/>
</dbReference>
<keyword evidence="2" id="KW-0862">Zinc</keyword>
<keyword evidence="1" id="KW-0677">Repeat</keyword>
<evidence type="ECO:0000259" key="4">
    <source>
        <dbReference type="PROSITE" id="PS50089"/>
    </source>
</evidence>
<dbReference type="Pfam" id="PF01535">
    <property type="entry name" value="PPR"/>
    <property type="match status" value="5"/>
</dbReference>
<proteinExistence type="predicted"/>
<keyword evidence="2" id="KW-0863">Zinc-finger</keyword>
<dbReference type="Pfam" id="PF13041">
    <property type="entry name" value="PPR_2"/>
    <property type="match status" value="1"/>
</dbReference>
<dbReference type="PANTHER" id="PTHR47926">
    <property type="entry name" value="PENTATRICOPEPTIDE REPEAT-CONTAINING PROTEIN"/>
    <property type="match status" value="1"/>
</dbReference>
<dbReference type="InterPro" id="IPR001841">
    <property type="entry name" value="Znf_RING"/>
</dbReference>
<organism evidence="5 6">
    <name type="scientific">Arabidopsis arenosa</name>
    <name type="common">Sand rock-cress</name>
    <name type="synonym">Cardaminopsis arenosa</name>
    <dbReference type="NCBI Taxonomy" id="38785"/>
    <lineage>
        <taxon>Eukaryota</taxon>
        <taxon>Viridiplantae</taxon>
        <taxon>Streptophyta</taxon>
        <taxon>Embryophyta</taxon>
        <taxon>Tracheophyta</taxon>
        <taxon>Spermatophyta</taxon>
        <taxon>Magnoliopsida</taxon>
        <taxon>eudicotyledons</taxon>
        <taxon>Gunneridae</taxon>
        <taxon>Pentapetalae</taxon>
        <taxon>rosids</taxon>
        <taxon>malvids</taxon>
        <taxon>Brassicales</taxon>
        <taxon>Brassicaceae</taxon>
        <taxon>Camelineae</taxon>
        <taxon>Arabidopsis</taxon>
    </lineage>
</organism>
<dbReference type="SUPFAM" id="SSF57850">
    <property type="entry name" value="RING/U-box"/>
    <property type="match status" value="1"/>
</dbReference>
<dbReference type="InterPro" id="IPR013083">
    <property type="entry name" value="Znf_RING/FYVE/PHD"/>
</dbReference>
<dbReference type="PROSITE" id="PS51375">
    <property type="entry name" value="PPR"/>
    <property type="match status" value="2"/>
</dbReference>
<accession>A0A8S1ZPX6</accession>
<dbReference type="CDD" id="cd23119">
    <property type="entry name" value="RING-H2_NIPL1-like"/>
    <property type="match status" value="1"/>
</dbReference>
<evidence type="ECO:0000256" key="1">
    <source>
        <dbReference type="ARBA" id="ARBA00022737"/>
    </source>
</evidence>
<dbReference type="InterPro" id="IPR046960">
    <property type="entry name" value="PPR_At4g14850-like_plant"/>
</dbReference>
<dbReference type="GO" id="GO:0008270">
    <property type="term" value="F:zinc ion binding"/>
    <property type="evidence" value="ECO:0007669"/>
    <property type="project" value="UniProtKB-KW"/>
</dbReference>
<dbReference type="InterPro" id="IPR002885">
    <property type="entry name" value="PPR_rpt"/>
</dbReference>
<dbReference type="SUPFAM" id="SSF48452">
    <property type="entry name" value="TPR-like"/>
    <property type="match status" value="1"/>
</dbReference>
<keyword evidence="2" id="KW-0479">Metal-binding</keyword>
<feature type="repeat" description="PPR" evidence="3">
    <location>
        <begin position="131"/>
        <end position="165"/>
    </location>
</feature>
<reference evidence="5" key="1">
    <citation type="submission" date="2021-01" db="EMBL/GenBank/DDBJ databases">
        <authorList>
            <person name="Bezrukov I."/>
        </authorList>
    </citation>
    <scope>NUCLEOTIDE SEQUENCE</scope>
</reference>
<dbReference type="Gene3D" id="3.30.40.10">
    <property type="entry name" value="Zinc/RING finger domain, C3HC4 (zinc finger)"/>
    <property type="match status" value="1"/>
</dbReference>
<dbReference type="Proteomes" id="UP000682877">
    <property type="component" value="Chromosome 2"/>
</dbReference>
<keyword evidence="6" id="KW-1185">Reference proteome</keyword>
<dbReference type="FunFam" id="1.25.40.10:FF:000090">
    <property type="entry name" value="Pentatricopeptide repeat-containing protein, chloroplastic"/>
    <property type="match status" value="1"/>
</dbReference>
<protein>
    <recommendedName>
        <fullName evidence="4">RING-type domain-containing protein</fullName>
    </recommendedName>
</protein>
<dbReference type="GO" id="GO:0009451">
    <property type="term" value="P:RNA modification"/>
    <property type="evidence" value="ECO:0007669"/>
    <property type="project" value="InterPro"/>
</dbReference>
<feature type="repeat" description="PPR" evidence="3">
    <location>
        <begin position="203"/>
        <end position="237"/>
    </location>
</feature>
<dbReference type="Pfam" id="PF20431">
    <property type="entry name" value="E_motif"/>
    <property type="match status" value="1"/>
</dbReference>